<accession>A0A6J5N2X4</accession>
<name>A0A6J5N2X4_9CAUD</name>
<organism evidence="1">
    <name type="scientific">uncultured Caudovirales phage</name>
    <dbReference type="NCBI Taxonomy" id="2100421"/>
    <lineage>
        <taxon>Viruses</taxon>
        <taxon>Duplodnaviria</taxon>
        <taxon>Heunggongvirae</taxon>
        <taxon>Uroviricota</taxon>
        <taxon>Caudoviricetes</taxon>
        <taxon>Peduoviridae</taxon>
        <taxon>Maltschvirus</taxon>
        <taxon>Maltschvirus maltsch</taxon>
    </lineage>
</organism>
<proteinExistence type="predicted"/>
<gene>
    <name evidence="1" type="ORF">UFOVP622_31</name>
</gene>
<reference evidence="1" key="1">
    <citation type="submission" date="2020-04" db="EMBL/GenBank/DDBJ databases">
        <authorList>
            <person name="Chiriac C."/>
            <person name="Salcher M."/>
            <person name="Ghai R."/>
            <person name="Kavagutti S V."/>
        </authorList>
    </citation>
    <scope>NUCLEOTIDE SEQUENCE</scope>
</reference>
<dbReference type="EMBL" id="LR796594">
    <property type="protein sequence ID" value="CAB4153414.1"/>
    <property type="molecule type" value="Genomic_DNA"/>
</dbReference>
<sequence>MAIVKKISELTPKGSNLGTTDLLIVGVDNGTDYDLKSVTGAQLLGTVVSQTITDGVTSKSPSENVVYDALALKVDKVAGSRLITTAEGTILSNTSGTNTGDETVTTIKTKLGITTLSGSNTGDQDLSGYVKTTTNQNIAGEKTFISNTTHDSGLRIKQGTTNYSIGYTGIGASANSLVIGNQVGFTEVQRILTFPIDANHTYTFPSLDGTIALTTDLTSKVDSNTAITGATKTKITYDSKGLVNSGADATTADIADSLNKRYVTDANLTVIGNTSGTNTGDQIISDATITTTDITTNNFTTAKHGFVPKGTNVGNFLKDDGTWGTPASGSSGGVVGIANASGVYTYYATLTLAMTAAVSGNTIELFSDITETGSVAITLKSGVKINGNGHTYTLSVNDSTNALICGSTVELFNWKVVRTGRSNGASGYTLYCYGGTLRAQGVLMENTYGNCVSDGIAIYGLNAKGYLNGFLNYFENPKHYECIGESTGIGDGILSTYSVNCTGIAVSGSGITGNGTHLNSVGISTSGVGMGGQILTGCIGLSTTGVGASASSEGRNCIGISTSGVGGAGVFYESTLISSSNYGCQATLYNSYAQSSSSQATNSSSVYNSTVRCLWNNVAGHCTSTNALNSKEILNSFLEVTNASAYCITGYIGSTWKYSNNSFKGATVAVNTTNITQGISNTHDNQGNILI</sequence>
<protein>
    <submittedName>
        <fullName evidence="1">Uncharacterized protein</fullName>
    </submittedName>
</protein>
<evidence type="ECO:0000313" key="1">
    <source>
        <dbReference type="EMBL" id="CAB4153414.1"/>
    </source>
</evidence>